<feature type="binding site" description="type 1 copper site" evidence="10">
    <location>
        <position position="168"/>
    </location>
    <ligand>
        <name>Cu cation</name>
        <dbReference type="ChEBI" id="CHEBI:23378"/>
        <label>1</label>
    </ligand>
</feature>
<feature type="binding site" description="type 1 copper site" evidence="10">
    <location>
        <position position="167"/>
    </location>
    <ligand>
        <name>Cu cation</name>
        <dbReference type="ChEBI" id="CHEBI:23378"/>
        <label>1</label>
    </ligand>
</feature>
<evidence type="ECO:0000256" key="4">
    <source>
        <dbReference type="ARBA" id="ARBA00017290"/>
    </source>
</evidence>
<name>A0ABD5WAL7_9EURY</name>
<dbReference type="InterPro" id="IPR045087">
    <property type="entry name" value="Cu-oxidase_fam"/>
</dbReference>
<evidence type="ECO:0000256" key="7">
    <source>
        <dbReference type="ARBA" id="ARBA00023002"/>
    </source>
</evidence>
<comment type="subunit">
    <text evidence="2">Homotrimer.</text>
</comment>
<dbReference type="InterPro" id="IPR006311">
    <property type="entry name" value="TAT_signal"/>
</dbReference>
<feature type="region of interest" description="Disordered" evidence="11">
    <location>
        <begin position="1"/>
        <end position="68"/>
    </location>
</feature>
<feature type="binding site" description="type 1 copper site" evidence="10">
    <location>
        <position position="176"/>
    </location>
    <ligand>
        <name>Cu cation</name>
        <dbReference type="ChEBI" id="CHEBI:23378"/>
        <label>1</label>
    </ligand>
</feature>
<feature type="binding site" description="type 1 copper site" evidence="10">
    <location>
        <position position="326"/>
    </location>
    <ligand>
        <name>Cu cation</name>
        <dbReference type="ChEBI" id="CHEBI:23378"/>
        <label>1</label>
    </ligand>
</feature>
<keyword evidence="5 10" id="KW-0479">Metal-binding</keyword>
<sequence length="368" mass="39717">MPQTRRTTLKAIGAGAGGTALAGCSGRAPTDSETETARETTERQSGKPTTNRVAADPTDVPDPIDRDEPETVEVELTAQEVRAEVEDGVVYDYMTFDGQIPGPMIRVRRGDTVKFNLKNASSNAMPHNVDFHAVYGTAGGAIATNAAPGAENAMEFQARYPGAYIYHCAVPNLDYHIASGMFGMILVEPEEGLPEVDREFYFGQHELYTDKAAGEKGRHSFDVEAMKAEDPTYVLLNGQKYAITPDGFGTPTAKTGETARVFMVTGGPNLNSNFHPIGNVWTEAYRDGGLAGRPEQYLQTVNVPPGSCMVGTLDFPVPEHVKLVDHALSRVARKGMMGVVTVEGEEKPDVFDPSPDTPAPEDEEGPMY</sequence>
<evidence type="ECO:0000256" key="8">
    <source>
        <dbReference type="ARBA" id="ARBA00023008"/>
    </source>
</evidence>
<keyword evidence="14" id="KW-1185">Reference proteome</keyword>
<comment type="cofactor">
    <cofactor evidence="10">
        <name>Cu(2+)</name>
        <dbReference type="ChEBI" id="CHEBI:29036"/>
    </cofactor>
</comment>
<evidence type="ECO:0000313" key="14">
    <source>
        <dbReference type="Proteomes" id="UP001596461"/>
    </source>
</evidence>
<evidence type="ECO:0000256" key="2">
    <source>
        <dbReference type="ARBA" id="ARBA00011233"/>
    </source>
</evidence>
<dbReference type="InterPro" id="IPR001287">
    <property type="entry name" value="NO2-reductase_Cu"/>
</dbReference>
<dbReference type="CDD" id="cd11020">
    <property type="entry name" value="CuRO_1_CuNIR"/>
    <property type="match status" value="1"/>
</dbReference>
<dbReference type="Gene3D" id="2.60.40.420">
    <property type="entry name" value="Cupredoxins - blue copper proteins"/>
    <property type="match status" value="2"/>
</dbReference>
<dbReference type="GO" id="GO:0050421">
    <property type="term" value="F:nitrite reductase (NO-forming) activity"/>
    <property type="evidence" value="ECO:0007669"/>
    <property type="project" value="UniProtKB-EC"/>
</dbReference>
<comment type="cofactor">
    <cofactor evidence="1 10">
        <name>Cu(+)</name>
        <dbReference type="ChEBI" id="CHEBI:49552"/>
    </cofactor>
</comment>
<evidence type="ECO:0000313" key="13">
    <source>
        <dbReference type="EMBL" id="MFC7068530.1"/>
    </source>
</evidence>
<keyword evidence="7 13" id="KW-0560">Oxidoreductase</keyword>
<feature type="compositionally biased region" description="Acidic residues" evidence="11">
    <location>
        <begin position="359"/>
        <end position="368"/>
    </location>
</feature>
<feature type="binding site" description="type 1 copper site" evidence="10">
    <location>
        <position position="181"/>
    </location>
    <ligand>
        <name>Cu cation</name>
        <dbReference type="ChEBI" id="CHEBI:23378"/>
        <label>1</label>
    </ligand>
</feature>
<evidence type="ECO:0000256" key="1">
    <source>
        <dbReference type="ARBA" id="ARBA00001960"/>
    </source>
</evidence>
<evidence type="ECO:0000256" key="6">
    <source>
        <dbReference type="ARBA" id="ARBA00022737"/>
    </source>
</evidence>
<organism evidence="13 14">
    <name type="scientific">Halobaculum lipolyticum</name>
    <dbReference type="NCBI Taxonomy" id="3032001"/>
    <lineage>
        <taxon>Archaea</taxon>
        <taxon>Methanobacteriati</taxon>
        <taxon>Methanobacteriota</taxon>
        <taxon>Stenosarchaea group</taxon>
        <taxon>Halobacteria</taxon>
        <taxon>Halobacteriales</taxon>
        <taxon>Haloferacaceae</taxon>
        <taxon>Halobaculum</taxon>
    </lineage>
</organism>
<dbReference type="AlphaFoldDB" id="A0ABD5WAL7"/>
<dbReference type="RefSeq" id="WP_284033335.1">
    <property type="nucleotide sequence ID" value="NZ_CP126155.1"/>
</dbReference>
<evidence type="ECO:0000256" key="10">
    <source>
        <dbReference type="PIRSR" id="PIRSR601287-1"/>
    </source>
</evidence>
<dbReference type="GO" id="GO:0046872">
    <property type="term" value="F:metal ion binding"/>
    <property type="evidence" value="ECO:0007669"/>
    <property type="project" value="UniProtKB-KW"/>
</dbReference>
<reference evidence="13 14" key="1">
    <citation type="journal article" date="2019" name="Int. J. Syst. Evol. Microbiol.">
        <title>The Global Catalogue of Microorganisms (GCM) 10K type strain sequencing project: providing services to taxonomists for standard genome sequencing and annotation.</title>
        <authorList>
            <consortium name="The Broad Institute Genomics Platform"/>
            <consortium name="The Broad Institute Genome Sequencing Center for Infectious Disease"/>
            <person name="Wu L."/>
            <person name="Ma J."/>
        </authorList>
    </citation>
    <scope>NUCLEOTIDE SEQUENCE [LARGE SCALE GENOMIC DNA]</scope>
    <source>
        <strain evidence="13 14">DT31</strain>
    </source>
</reference>
<keyword evidence="8 10" id="KW-0186">Copper</keyword>
<dbReference type="Proteomes" id="UP001596461">
    <property type="component" value="Unassembled WGS sequence"/>
</dbReference>
<dbReference type="FunFam" id="2.60.40.420:FF:000093">
    <property type="entry name" value="Copper-containing nitrite reductase"/>
    <property type="match status" value="1"/>
</dbReference>
<dbReference type="InterPro" id="IPR011707">
    <property type="entry name" value="Cu-oxidase-like_N"/>
</dbReference>
<feature type="binding site" description="type 1 copper site" evidence="10">
    <location>
        <position position="127"/>
    </location>
    <ligand>
        <name>Cu cation</name>
        <dbReference type="ChEBI" id="CHEBI:23378"/>
        <label>1</label>
    </ligand>
</feature>
<evidence type="ECO:0000256" key="9">
    <source>
        <dbReference type="ARBA" id="ARBA00049340"/>
    </source>
</evidence>
<comment type="catalytic activity">
    <reaction evidence="9">
        <text>nitric oxide + Fe(III)-[cytochrome c] + H2O = Fe(II)-[cytochrome c] + nitrite + 2 H(+)</text>
        <dbReference type="Rhea" id="RHEA:15233"/>
        <dbReference type="Rhea" id="RHEA-COMP:10350"/>
        <dbReference type="Rhea" id="RHEA-COMP:14399"/>
        <dbReference type="ChEBI" id="CHEBI:15377"/>
        <dbReference type="ChEBI" id="CHEBI:15378"/>
        <dbReference type="ChEBI" id="CHEBI:16301"/>
        <dbReference type="ChEBI" id="CHEBI:16480"/>
        <dbReference type="ChEBI" id="CHEBI:29033"/>
        <dbReference type="ChEBI" id="CHEBI:29034"/>
        <dbReference type="EC" id="1.7.2.1"/>
    </reaction>
</comment>
<accession>A0ABD5WAL7</accession>
<dbReference type="GeneID" id="81126954"/>
<dbReference type="EMBL" id="JBHTAH010000002">
    <property type="protein sequence ID" value="MFC7068530.1"/>
    <property type="molecule type" value="Genomic_DNA"/>
</dbReference>
<comment type="caution">
    <text evidence="13">The sequence shown here is derived from an EMBL/GenBank/DDBJ whole genome shotgun (WGS) entry which is preliminary data.</text>
</comment>
<dbReference type="PANTHER" id="PTHR11709:SF394">
    <property type="entry name" value="FI03373P-RELATED"/>
    <property type="match status" value="1"/>
</dbReference>
<feature type="region of interest" description="Disordered" evidence="11">
    <location>
        <begin position="343"/>
        <end position="368"/>
    </location>
</feature>
<dbReference type="InterPro" id="IPR008972">
    <property type="entry name" value="Cupredoxin"/>
</dbReference>
<evidence type="ECO:0000259" key="12">
    <source>
        <dbReference type="Pfam" id="PF07732"/>
    </source>
</evidence>
<evidence type="ECO:0000256" key="3">
    <source>
        <dbReference type="ARBA" id="ARBA00011882"/>
    </source>
</evidence>
<dbReference type="SUPFAM" id="SSF49503">
    <property type="entry name" value="Cupredoxins"/>
    <property type="match status" value="2"/>
</dbReference>
<dbReference type="PROSITE" id="PS51257">
    <property type="entry name" value="PROKAR_LIPOPROTEIN"/>
    <property type="match status" value="1"/>
</dbReference>
<dbReference type="PANTHER" id="PTHR11709">
    <property type="entry name" value="MULTI-COPPER OXIDASE"/>
    <property type="match status" value="1"/>
</dbReference>
<keyword evidence="6" id="KW-0677">Repeat</keyword>
<feature type="binding site" description="type 1 copper site" evidence="10">
    <location>
        <position position="132"/>
    </location>
    <ligand>
        <name>Cu cation</name>
        <dbReference type="ChEBI" id="CHEBI:23378"/>
        <label>1</label>
    </ligand>
</feature>
<proteinExistence type="predicted"/>
<dbReference type="CDD" id="cd04208">
    <property type="entry name" value="CuRO_2_CuNIR"/>
    <property type="match status" value="1"/>
</dbReference>
<protein>
    <recommendedName>
        <fullName evidence="4">Copper-containing nitrite reductase</fullName>
        <ecNumber evidence="3">1.7.2.1</ecNumber>
    </recommendedName>
</protein>
<dbReference type="NCBIfam" id="TIGR02376">
    <property type="entry name" value="Cu_nitrite_red"/>
    <property type="match status" value="1"/>
</dbReference>
<evidence type="ECO:0000256" key="11">
    <source>
        <dbReference type="SAM" id="MobiDB-lite"/>
    </source>
</evidence>
<dbReference type="PRINTS" id="PR00695">
    <property type="entry name" value="CUNO2RDTASE"/>
</dbReference>
<gene>
    <name evidence="13" type="primary">nirK</name>
    <name evidence="13" type="ORF">ACFQL9_02665</name>
</gene>
<evidence type="ECO:0000256" key="5">
    <source>
        <dbReference type="ARBA" id="ARBA00022723"/>
    </source>
</evidence>
<dbReference type="PROSITE" id="PS51318">
    <property type="entry name" value="TAT"/>
    <property type="match status" value="1"/>
</dbReference>
<dbReference type="Pfam" id="PF07732">
    <property type="entry name" value="Cu-oxidase_3"/>
    <property type="match status" value="1"/>
</dbReference>
<feature type="domain" description="Plastocyanin-like" evidence="12">
    <location>
        <begin position="79"/>
        <end position="191"/>
    </location>
</feature>
<dbReference type="EC" id="1.7.2.1" evidence="3"/>
<feature type="compositionally biased region" description="Basic and acidic residues" evidence="11">
    <location>
        <begin position="35"/>
        <end position="45"/>
    </location>
</feature>